<evidence type="ECO:0000256" key="9">
    <source>
        <dbReference type="ARBA" id="ARBA00023170"/>
    </source>
</evidence>
<keyword evidence="5" id="KW-0770">Synapse</keyword>
<comment type="caution">
    <text evidence="17">The sequence shown here is derived from an EMBL/GenBank/DDBJ whole genome shotgun (WGS) entry which is preliminary data.</text>
</comment>
<evidence type="ECO:0000256" key="3">
    <source>
        <dbReference type="ARBA" id="ARBA00022692"/>
    </source>
</evidence>
<feature type="transmembrane region" description="Helical" evidence="14">
    <location>
        <begin position="473"/>
        <end position="493"/>
    </location>
</feature>
<evidence type="ECO:0000256" key="7">
    <source>
        <dbReference type="ARBA" id="ARBA00023136"/>
    </source>
</evidence>
<accession>A0ABD2PQJ2</accession>
<evidence type="ECO:0000256" key="8">
    <source>
        <dbReference type="ARBA" id="ARBA00023157"/>
    </source>
</evidence>
<keyword evidence="1 14" id="KW-0813">Transport</keyword>
<keyword evidence="2" id="KW-1003">Cell membrane</keyword>
<keyword evidence="3 14" id="KW-0812">Transmembrane</keyword>
<comment type="similarity">
    <text evidence="14">Belongs to the ligand-gated ion channel (TC 1.A.9) family.</text>
</comment>
<dbReference type="InterPro" id="IPR018000">
    <property type="entry name" value="Neurotransmitter_ion_chnl_CS"/>
</dbReference>
<dbReference type="FunFam" id="2.70.170.10:FF:000028">
    <property type="entry name" value="AcetylCholine Receptor"/>
    <property type="match status" value="1"/>
</dbReference>
<dbReference type="Gene3D" id="2.70.170.10">
    <property type="entry name" value="Neurotransmitter-gated ion-channel ligand-binding domain"/>
    <property type="match status" value="1"/>
</dbReference>
<keyword evidence="11" id="KW-1071">Ligand-gated ion channel</keyword>
<keyword evidence="12 14" id="KW-0407">Ion channel</keyword>
<name>A0ABD2PQJ2_9PLAT</name>
<dbReference type="InterPro" id="IPR036719">
    <property type="entry name" value="Neuro-gated_channel_TM_sf"/>
</dbReference>
<dbReference type="Gene3D" id="1.20.58.390">
    <property type="entry name" value="Neurotransmitter-gated ion-channel transmembrane domain"/>
    <property type="match status" value="1"/>
</dbReference>
<sequence>MLRTGSLLLVALLFLAQDTVAKQNVNSTEKKLVSMLMRRYEELGMIGRPIGNSSSSMTVKFGLSLIQVLDMDENKQILRTNTWWTFEWHDSLLVWNKEKYAGITQIHFFPKTIWKPDIGLYNFADERHTERRDARVIVNNDGSVTWIPQALLKSSCLVDFLNFPFDIQFCALKFGSWTYDITQLDFEWIKERQAIEYSEYVVSNEWYTDGDIVKKDPNNTNYKLMRSVRQLQQRTLKVANKEIKKNFRVLLFIIKLRRNFQFYLFTLIIPSLLLSSLTTVVFWLPPESPAKMMLGMNIFVAFFVLLILLSESMPKALKHFPLLGQYFCLNMMMITISTFLATLIINLYNMGPNSGHLPKLLRRIVVDGLGRMFRVRQFVPLPDEGSLKALLLTESTKEEIETLEMGGVPQLRLELTSNEQKSQPVPSDATSLEENVRELKRVIRLYVNRQREKTRKNLISMEWRTFALVLDRLFFVIYVFIIVVWSCTVALLWEANPQLPEEFARNNTDPYIHFSELPTES</sequence>
<dbReference type="InterPro" id="IPR006029">
    <property type="entry name" value="Neurotrans-gated_channel_TM"/>
</dbReference>
<dbReference type="PROSITE" id="PS00236">
    <property type="entry name" value="NEUROTR_ION_CHANNEL"/>
    <property type="match status" value="1"/>
</dbReference>
<evidence type="ECO:0000256" key="6">
    <source>
        <dbReference type="ARBA" id="ARBA00023065"/>
    </source>
</evidence>
<dbReference type="Pfam" id="PF02932">
    <property type="entry name" value="Neur_chan_memb"/>
    <property type="match status" value="1"/>
</dbReference>
<feature type="transmembrane region" description="Helical" evidence="14">
    <location>
        <begin position="262"/>
        <end position="285"/>
    </location>
</feature>
<evidence type="ECO:0000256" key="14">
    <source>
        <dbReference type="RuleBase" id="RU000687"/>
    </source>
</evidence>
<dbReference type="SUPFAM" id="SSF63712">
    <property type="entry name" value="Nicotinic receptor ligand binding domain-like"/>
    <property type="match status" value="1"/>
</dbReference>
<keyword evidence="6 14" id="KW-0406">Ion transport</keyword>
<dbReference type="InterPro" id="IPR038050">
    <property type="entry name" value="Neuro_actylchol_rec"/>
</dbReference>
<evidence type="ECO:0000256" key="12">
    <source>
        <dbReference type="ARBA" id="ARBA00023303"/>
    </source>
</evidence>
<dbReference type="PRINTS" id="PR00252">
    <property type="entry name" value="NRIONCHANNEL"/>
</dbReference>
<dbReference type="PANTHER" id="PTHR18945">
    <property type="entry name" value="NEUROTRANSMITTER GATED ION CHANNEL"/>
    <property type="match status" value="1"/>
</dbReference>
<evidence type="ECO:0000256" key="10">
    <source>
        <dbReference type="ARBA" id="ARBA00023180"/>
    </source>
</evidence>
<keyword evidence="14" id="KW-0732">Signal</keyword>
<dbReference type="Proteomes" id="UP001626550">
    <property type="component" value="Unassembled WGS sequence"/>
</dbReference>
<dbReference type="InterPro" id="IPR002394">
    <property type="entry name" value="Nicotinic_acetylcholine_rcpt"/>
</dbReference>
<keyword evidence="18" id="KW-1185">Reference proteome</keyword>
<evidence type="ECO:0000256" key="5">
    <source>
        <dbReference type="ARBA" id="ARBA00023018"/>
    </source>
</evidence>
<dbReference type="AlphaFoldDB" id="A0ABD2PQJ2"/>
<feature type="domain" description="Neurotransmitter-gated ion-channel transmembrane" evidence="16">
    <location>
        <begin position="267"/>
        <end position="486"/>
    </location>
</feature>
<feature type="transmembrane region" description="Helical" evidence="14">
    <location>
        <begin position="322"/>
        <end position="348"/>
    </location>
</feature>
<evidence type="ECO:0000259" key="15">
    <source>
        <dbReference type="Pfam" id="PF02931"/>
    </source>
</evidence>
<evidence type="ECO:0000256" key="4">
    <source>
        <dbReference type="ARBA" id="ARBA00022989"/>
    </source>
</evidence>
<dbReference type="Pfam" id="PF02931">
    <property type="entry name" value="Neur_chan_LBD"/>
    <property type="match status" value="1"/>
</dbReference>
<evidence type="ECO:0000256" key="13">
    <source>
        <dbReference type="ARBA" id="ARBA00034099"/>
    </source>
</evidence>
<evidence type="ECO:0000313" key="17">
    <source>
        <dbReference type="EMBL" id="KAL3309765.1"/>
    </source>
</evidence>
<evidence type="ECO:0000256" key="1">
    <source>
        <dbReference type="ARBA" id="ARBA00022448"/>
    </source>
</evidence>
<evidence type="ECO:0000256" key="2">
    <source>
        <dbReference type="ARBA" id="ARBA00022475"/>
    </source>
</evidence>
<evidence type="ECO:0000256" key="11">
    <source>
        <dbReference type="ARBA" id="ARBA00023286"/>
    </source>
</evidence>
<organism evidence="17 18">
    <name type="scientific">Cichlidogyrus casuarinus</name>
    <dbReference type="NCBI Taxonomy" id="1844966"/>
    <lineage>
        <taxon>Eukaryota</taxon>
        <taxon>Metazoa</taxon>
        <taxon>Spiralia</taxon>
        <taxon>Lophotrochozoa</taxon>
        <taxon>Platyhelminthes</taxon>
        <taxon>Monogenea</taxon>
        <taxon>Monopisthocotylea</taxon>
        <taxon>Dactylogyridea</taxon>
        <taxon>Ancyrocephalidae</taxon>
        <taxon>Cichlidogyrus</taxon>
    </lineage>
</organism>
<dbReference type="InterPro" id="IPR006202">
    <property type="entry name" value="Neur_chan_lig-bd"/>
</dbReference>
<dbReference type="InterPro" id="IPR036734">
    <property type="entry name" value="Neur_chan_lig-bd_sf"/>
</dbReference>
<dbReference type="InterPro" id="IPR006201">
    <property type="entry name" value="Neur_channel"/>
</dbReference>
<reference evidence="17 18" key="1">
    <citation type="submission" date="2024-11" db="EMBL/GenBank/DDBJ databases">
        <title>Adaptive evolution of stress response genes in parasites aligns with host niche diversity.</title>
        <authorList>
            <person name="Hahn C."/>
            <person name="Resl P."/>
        </authorList>
    </citation>
    <scope>NUCLEOTIDE SEQUENCE [LARGE SCALE GENOMIC DNA]</scope>
    <source>
        <strain evidence="17">EGGRZ-B1_66</strain>
        <tissue evidence="17">Body</tissue>
    </source>
</reference>
<dbReference type="GO" id="GO:0034220">
    <property type="term" value="P:monoatomic ion transmembrane transport"/>
    <property type="evidence" value="ECO:0007669"/>
    <property type="project" value="UniProtKB-KW"/>
</dbReference>
<feature type="transmembrane region" description="Helical" evidence="14">
    <location>
        <begin position="292"/>
        <end position="310"/>
    </location>
</feature>
<keyword evidence="8" id="KW-1015">Disulfide bond</keyword>
<keyword evidence="9" id="KW-0675">Receptor</keyword>
<dbReference type="SUPFAM" id="SSF90112">
    <property type="entry name" value="Neurotransmitter-gated ion-channel transmembrane pore"/>
    <property type="match status" value="1"/>
</dbReference>
<keyword evidence="10" id="KW-0325">Glycoprotein</keyword>
<feature type="domain" description="Neurotransmitter-gated ion-channel ligand-binding" evidence="15">
    <location>
        <begin position="29"/>
        <end position="222"/>
    </location>
</feature>
<comment type="subcellular location">
    <subcellularLocation>
        <location evidence="13">Synaptic cell membrane</location>
        <topology evidence="13">Multi-pass membrane protein</topology>
    </subcellularLocation>
</comment>
<keyword evidence="4 14" id="KW-1133">Transmembrane helix</keyword>
<evidence type="ECO:0000313" key="18">
    <source>
        <dbReference type="Proteomes" id="UP001626550"/>
    </source>
</evidence>
<evidence type="ECO:0000259" key="16">
    <source>
        <dbReference type="Pfam" id="PF02932"/>
    </source>
</evidence>
<feature type="chain" id="PRO_5044534337" evidence="14">
    <location>
        <begin position="22"/>
        <end position="521"/>
    </location>
</feature>
<dbReference type="EMBL" id="JBJKFK010003564">
    <property type="protein sequence ID" value="KAL3309765.1"/>
    <property type="molecule type" value="Genomic_DNA"/>
</dbReference>
<proteinExistence type="inferred from homology"/>
<protein>
    <submittedName>
        <fullName evidence="17">Uncharacterized protein</fullName>
    </submittedName>
</protein>
<dbReference type="CDD" id="cd19051">
    <property type="entry name" value="LGIC_TM_cation"/>
    <property type="match status" value="1"/>
</dbReference>
<gene>
    <name evidence="17" type="ORF">Ciccas_011685</name>
</gene>
<dbReference type="PRINTS" id="PR00254">
    <property type="entry name" value="NICOTINICR"/>
</dbReference>
<feature type="signal peptide" evidence="14">
    <location>
        <begin position="1"/>
        <end position="21"/>
    </location>
</feature>
<dbReference type="GO" id="GO:0097060">
    <property type="term" value="C:synaptic membrane"/>
    <property type="evidence" value="ECO:0007669"/>
    <property type="project" value="UniProtKB-SubCell"/>
</dbReference>
<keyword evidence="7 14" id="KW-0472">Membrane</keyword>